<proteinExistence type="predicted"/>
<keyword evidence="3" id="KW-1185">Reference proteome</keyword>
<dbReference type="Proteomes" id="UP000323426">
    <property type="component" value="Unassembled WGS sequence"/>
</dbReference>
<accession>A0A5M6DPA2</accession>
<dbReference type="AlphaFoldDB" id="A0A5M6DPA2"/>
<comment type="caution">
    <text evidence="2">The sequence shown here is derived from an EMBL/GenBank/DDBJ whole genome shotgun (WGS) entry which is preliminary data.</text>
</comment>
<evidence type="ECO:0000256" key="1">
    <source>
        <dbReference type="SAM" id="SignalP"/>
    </source>
</evidence>
<evidence type="ECO:0000313" key="3">
    <source>
        <dbReference type="Proteomes" id="UP000323426"/>
    </source>
</evidence>
<dbReference type="InterPro" id="IPR025515">
    <property type="entry name" value="DUF4403"/>
</dbReference>
<protein>
    <submittedName>
        <fullName evidence="2">DUF4403 family protein</fullName>
    </submittedName>
</protein>
<evidence type="ECO:0000313" key="2">
    <source>
        <dbReference type="EMBL" id="KAA5549273.1"/>
    </source>
</evidence>
<dbReference type="EMBL" id="VWSF01000001">
    <property type="protein sequence ID" value="KAA5549273.1"/>
    <property type="molecule type" value="Genomic_DNA"/>
</dbReference>
<feature type="chain" id="PRO_5024399360" evidence="1">
    <location>
        <begin position="20"/>
        <end position="490"/>
    </location>
</feature>
<keyword evidence="1" id="KW-0732">Signal</keyword>
<sequence>MIAYTVKAIFKLFIKTVLATLLVFAQGCTKFSQLNPQAPTAIVTAPAVFAPKLSTITVPVSFKVSALEEKLNQQITGILYQDDNLEDDNLKVTVVKAGNLAMQANGDKIYLTMPLRVSATGRWRWEACKMCPRLEKTESTTFDVIVKNESQLTLTENYQVKSTSTSDFEWGSTKPVLTLGPLKIGLASFIEPSLRAQMQTLAAQLDREVQNRIKIKEYVQQAWNQVQQPIPLNKELDAWLIITPQAIKVSPLTASNGDFLLQIGLSSYLQTVTNGKPQVKPNLILPPLVTDNQLKNNIQIGVMGEISYSHATTILKQQLTNKQFSFADGKDQVTVHDVALSGNGDKLVVMLDVTGHTKAGLFTKNIAGKIFLQAVPYLDAETSSVRVRDVDFTLDTKDQLLKAASWLAKNRFAQTIEEQVSLPFKTQLEEGHKLLQQNLDNASRLNESIKLTGQITEIVPDAIYLTPTSIKAVVNAKGNLSAQIIGFSRL</sequence>
<gene>
    <name evidence="2" type="ORF">F0145_01370</name>
</gene>
<name>A0A5M6DPA2_9BACT</name>
<dbReference type="PROSITE" id="PS51257">
    <property type="entry name" value="PROKAR_LIPOPROTEIN"/>
    <property type="match status" value="1"/>
</dbReference>
<reference evidence="2 3" key="1">
    <citation type="submission" date="2019-09" db="EMBL/GenBank/DDBJ databases">
        <title>Genome sequence and assembly of Adhaeribacter sp.</title>
        <authorList>
            <person name="Chhetri G."/>
        </authorList>
    </citation>
    <scope>NUCLEOTIDE SEQUENCE [LARGE SCALE GENOMIC DNA]</scope>
    <source>
        <strain evidence="2 3">DK36</strain>
    </source>
</reference>
<organism evidence="2 3">
    <name type="scientific">Adhaeribacter rhizoryzae</name>
    <dbReference type="NCBI Taxonomy" id="2607907"/>
    <lineage>
        <taxon>Bacteria</taxon>
        <taxon>Pseudomonadati</taxon>
        <taxon>Bacteroidota</taxon>
        <taxon>Cytophagia</taxon>
        <taxon>Cytophagales</taxon>
        <taxon>Hymenobacteraceae</taxon>
        <taxon>Adhaeribacter</taxon>
    </lineage>
</organism>
<dbReference type="Pfam" id="PF14356">
    <property type="entry name" value="DUF4403"/>
    <property type="match status" value="1"/>
</dbReference>
<feature type="signal peptide" evidence="1">
    <location>
        <begin position="1"/>
        <end position="19"/>
    </location>
</feature>